<comment type="caution">
    <text evidence="3">The sequence shown here is derived from an EMBL/GenBank/DDBJ whole genome shotgun (WGS) entry which is preliminary data.</text>
</comment>
<keyword evidence="1 2" id="KW-0690">Ribosome biogenesis</keyword>
<keyword evidence="4" id="KW-1185">Reference proteome</keyword>
<dbReference type="Pfam" id="PF02033">
    <property type="entry name" value="RBFA"/>
    <property type="match status" value="1"/>
</dbReference>
<dbReference type="Gene3D" id="3.30.300.20">
    <property type="match status" value="1"/>
</dbReference>
<dbReference type="InterPro" id="IPR023799">
    <property type="entry name" value="RbfA_dom_sf"/>
</dbReference>
<accession>A0ABU7LV63</accession>
<comment type="subunit">
    <text evidence="2">Monomer. Binds 30S ribosomal subunits, but not 50S ribosomal subunits or 70S ribosomes.</text>
</comment>
<dbReference type="InterPro" id="IPR015946">
    <property type="entry name" value="KH_dom-like_a/b"/>
</dbReference>
<dbReference type="EMBL" id="JAZDRO010000001">
    <property type="protein sequence ID" value="MEE2565454.1"/>
    <property type="molecule type" value="Genomic_DNA"/>
</dbReference>
<protein>
    <recommendedName>
        <fullName evidence="2">Ribosome-binding factor A</fullName>
    </recommendedName>
</protein>
<keyword evidence="2" id="KW-0963">Cytoplasm</keyword>
<comment type="function">
    <text evidence="2">One of several proteins that assist in the late maturation steps of the functional core of the 30S ribosomal subunit. Associates with free 30S ribosomal subunits (but not with 30S subunits that are part of 70S ribosomes or polysomes). Required for efficient processing of 16S rRNA. May interact with the 5'-terminal helix region of 16S rRNA.</text>
</comment>
<sequence length="140" mass="15658">MARHKQTPPKMPSQRQLRAGELIRHALVDILQRGPLRDPALDGVIITVTEVRPSPDLKSAKVYVAPMGGEDREGQIRALNRGASFLRGRLGQAIDMKFTPELRFHADDRFDAASRIDAILARPEVARDLRHDDDDTDGED</sequence>
<dbReference type="InterPro" id="IPR020053">
    <property type="entry name" value="Ribosome-bd_factorA_CS"/>
</dbReference>
<dbReference type="PANTHER" id="PTHR33515">
    <property type="entry name" value="RIBOSOME-BINDING FACTOR A, CHLOROPLASTIC-RELATED"/>
    <property type="match status" value="1"/>
</dbReference>
<name>A0ABU7LV63_9PROT</name>
<evidence type="ECO:0000256" key="1">
    <source>
        <dbReference type="ARBA" id="ARBA00022517"/>
    </source>
</evidence>
<comment type="subcellular location">
    <subcellularLocation>
        <location evidence="2">Cytoplasm</location>
    </subcellularLocation>
</comment>
<organism evidence="3 4">
    <name type="scientific">Hyphobacterium marinum</name>
    <dbReference type="NCBI Taxonomy" id="3116574"/>
    <lineage>
        <taxon>Bacteria</taxon>
        <taxon>Pseudomonadati</taxon>
        <taxon>Pseudomonadota</taxon>
        <taxon>Alphaproteobacteria</taxon>
        <taxon>Maricaulales</taxon>
        <taxon>Maricaulaceae</taxon>
        <taxon>Hyphobacterium</taxon>
    </lineage>
</organism>
<dbReference type="PROSITE" id="PS01319">
    <property type="entry name" value="RBFA"/>
    <property type="match status" value="1"/>
</dbReference>
<gene>
    <name evidence="2 3" type="primary">rbfA</name>
    <name evidence="3" type="ORF">V0U35_02080</name>
</gene>
<reference evidence="3 4" key="1">
    <citation type="submission" date="2024-01" db="EMBL/GenBank/DDBJ databases">
        <title>Hyphobacterium bacterium isolated from marine sediment.</title>
        <authorList>
            <person name="Zhao S."/>
        </authorList>
    </citation>
    <scope>NUCLEOTIDE SEQUENCE [LARGE SCALE GENOMIC DNA]</scope>
    <source>
        <strain evidence="3 4">Y60-23</strain>
    </source>
</reference>
<proteinExistence type="inferred from homology"/>
<dbReference type="NCBIfam" id="TIGR00082">
    <property type="entry name" value="rbfA"/>
    <property type="match status" value="1"/>
</dbReference>
<dbReference type="InterPro" id="IPR000238">
    <property type="entry name" value="RbfA"/>
</dbReference>
<dbReference type="SUPFAM" id="SSF89919">
    <property type="entry name" value="Ribosome-binding factor A, RbfA"/>
    <property type="match status" value="1"/>
</dbReference>
<evidence type="ECO:0000256" key="2">
    <source>
        <dbReference type="HAMAP-Rule" id="MF_00003"/>
    </source>
</evidence>
<dbReference type="NCBIfam" id="NF001802">
    <property type="entry name" value="PRK00521.2-5"/>
    <property type="match status" value="1"/>
</dbReference>
<dbReference type="Proteomes" id="UP001310692">
    <property type="component" value="Unassembled WGS sequence"/>
</dbReference>
<dbReference type="HAMAP" id="MF_00003">
    <property type="entry name" value="RbfA"/>
    <property type="match status" value="1"/>
</dbReference>
<evidence type="ECO:0000313" key="3">
    <source>
        <dbReference type="EMBL" id="MEE2565454.1"/>
    </source>
</evidence>
<comment type="similarity">
    <text evidence="2">Belongs to the RbfA family.</text>
</comment>
<dbReference type="PANTHER" id="PTHR33515:SF1">
    <property type="entry name" value="RIBOSOME-BINDING FACTOR A, CHLOROPLASTIC-RELATED"/>
    <property type="match status" value="1"/>
</dbReference>
<dbReference type="RefSeq" id="WP_330194989.1">
    <property type="nucleotide sequence ID" value="NZ_JAZDRO010000001.1"/>
</dbReference>
<evidence type="ECO:0000313" key="4">
    <source>
        <dbReference type="Proteomes" id="UP001310692"/>
    </source>
</evidence>